<dbReference type="AlphaFoldDB" id="A0A2R6XTE1"/>
<dbReference type="Proteomes" id="UP000244005">
    <property type="component" value="Unassembled WGS sequence"/>
</dbReference>
<name>A0A2R6XTE1_MARPO</name>
<reference evidence="2" key="1">
    <citation type="journal article" date="2017" name="Cell">
        <title>Insights into land plant evolution garnered from the Marchantia polymorpha genome.</title>
        <authorList>
            <person name="Bowman J.L."/>
            <person name="Kohchi T."/>
            <person name="Yamato K.T."/>
            <person name="Jenkins J."/>
            <person name="Shu S."/>
            <person name="Ishizaki K."/>
            <person name="Yamaoka S."/>
            <person name="Nishihama R."/>
            <person name="Nakamura Y."/>
            <person name="Berger F."/>
            <person name="Adam C."/>
            <person name="Aki S.S."/>
            <person name="Althoff F."/>
            <person name="Araki T."/>
            <person name="Arteaga-Vazquez M.A."/>
            <person name="Balasubrmanian S."/>
            <person name="Barry K."/>
            <person name="Bauer D."/>
            <person name="Boehm C.R."/>
            <person name="Briginshaw L."/>
            <person name="Caballero-Perez J."/>
            <person name="Catarino B."/>
            <person name="Chen F."/>
            <person name="Chiyoda S."/>
            <person name="Chovatia M."/>
            <person name="Davies K.M."/>
            <person name="Delmans M."/>
            <person name="Demura T."/>
            <person name="Dierschke T."/>
            <person name="Dolan L."/>
            <person name="Dorantes-Acosta A.E."/>
            <person name="Eklund D.M."/>
            <person name="Florent S.N."/>
            <person name="Flores-Sandoval E."/>
            <person name="Fujiyama A."/>
            <person name="Fukuzawa H."/>
            <person name="Galik B."/>
            <person name="Grimanelli D."/>
            <person name="Grimwood J."/>
            <person name="Grossniklaus U."/>
            <person name="Hamada T."/>
            <person name="Haseloff J."/>
            <person name="Hetherington A.J."/>
            <person name="Higo A."/>
            <person name="Hirakawa Y."/>
            <person name="Hundley H.N."/>
            <person name="Ikeda Y."/>
            <person name="Inoue K."/>
            <person name="Inoue S.I."/>
            <person name="Ishida S."/>
            <person name="Jia Q."/>
            <person name="Kakita M."/>
            <person name="Kanazawa T."/>
            <person name="Kawai Y."/>
            <person name="Kawashima T."/>
            <person name="Kennedy M."/>
            <person name="Kinose K."/>
            <person name="Kinoshita T."/>
            <person name="Kohara Y."/>
            <person name="Koide E."/>
            <person name="Komatsu K."/>
            <person name="Kopischke S."/>
            <person name="Kubo M."/>
            <person name="Kyozuka J."/>
            <person name="Lagercrantz U."/>
            <person name="Lin S.S."/>
            <person name="Lindquist E."/>
            <person name="Lipzen A.M."/>
            <person name="Lu C.W."/>
            <person name="De Luna E."/>
            <person name="Martienssen R.A."/>
            <person name="Minamino N."/>
            <person name="Mizutani M."/>
            <person name="Mizutani M."/>
            <person name="Mochizuki N."/>
            <person name="Monte I."/>
            <person name="Mosher R."/>
            <person name="Nagasaki H."/>
            <person name="Nakagami H."/>
            <person name="Naramoto S."/>
            <person name="Nishitani K."/>
            <person name="Ohtani M."/>
            <person name="Okamoto T."/>
            <person name="Okumura M."/>
            <person name="Phillips J."/>
            <person name="Pollak B."/>
            <person name="Reinders A."/>
            <person name="Rovekamp M."/>
            <person name="Sano R."/>
            <person name="Sawa S."/>
            <person name="Schmid M.W."/>
            <person name="Shirakawa M."/>
            <person name="Solano R."/>
            <person name="Spunde A."/>
            <person name="Suetsugu N."/>
            <person name="Sugano S."/>
            <person name="Sugiyama A."/>
            <person name="Sun R."/>
            <person name="Suzuki Y."/>
            <person name="Takenaka M."/>
            <person name="Takezawa D."/>
            <person name="Tomogane H."/>
            <person name="Tsuzuki M."/>
            <person name="Ueda T."/>
            <person name="Umeda M."/>
            <person name="Ward J.M."/>
            <person name="Watanabe Y."/>
            <person name="Yazaki K."/>
            <person name="Yokoyama R."/>
            <person name="Yoshitake Y."/>
            <person name="Yotsui I."/>
            <person name="Zachgo S."/>
            <person name="Schmutz J."/>
        </authorList>
    </citation>
    <scope>NUCLEOTIDE SEQUENCE [LARGE SCALE GENOMIC DNA]</scope>
    <source>
        <strain evidence="2">Tak-1</strain>
    </source>
</reference>
<protein>
    <submittedName>
        <fullName evidence="1">Uncharacterized protein</fullName>
    </submittedName>
</protein>
<accession>A0A2R6XTE1</accession>
<sequence>MNSLFSSRVISNWELLALPSAAERAPKTFSSDRKRSNRTILSNISQMVSLETPEFYLDRSPRVLSNRLQFAVRASSCVCGCVCVTTGQFRNILRCVGPGASSFHRSTDSDRSRITIRDLHVWNREEKAECAWFSSFCPSNRTHRVRVRVWNVAEDYNMQNCKDGAGDRRAARWSRLKGVPHRPYSVQAGTW</sequence>
<dbReference type="Gramene" id="Mp7g12370.1">
    <property type="protein sequence ID" value="Mp7g12370.1.cds1"/>
    <property type="gene ID" value="Mp7g12370"/>
</dbReference>
<organism evidence="1 2">
    <name type="scientific">Marchantia polymorpha</name>
    <name type="common">Common liverwort</name>
    <name type="synonym">Marchantia aquatica</name>
    <dbReference type="NCBI Taxonomy" id="3197"/>
    <lineage>
        <taxon>Eukaryota</taxon>
        <taxon>Viridiplantae</taxon>
        <taxon>Streptophyta</taxon>
        <taxon>Embryophyta</taxon>
        <taxon>Marchantiophyta</taxon>
        <taxon>Marchantiopsida</taxon>
        <taxon>Marchantiidae</taxon>
        <taxon>Marchantiales</taxon>
        <taxon>Marchantiaceae</taxon>
        <taxon>Marchantia</taxon>
    </lineage>
</organism>
<evidence type="ECO:0000313" key="1">
    <source>
        <dbReference type="EMBL" id="PTQ49388.1"/>
    </source>
</evidence>
<gene>
    <name evidence="1" type="ORF">MARPO_0003s0248</name>
</gene>
<dbReference type="EMBL" id="KZ772675">
    <property type="protein sequence ID" value="PTQ49388.1"/>
    <property type="molecule type" value="Genomic_DNA"/>
</dbReference>
<evidence type="ECO:0000313" key="2">
    <source>
        <dbReference type="Proteomes" id="UP000244005"/>
    </source>
</evidence>
<proteinExistence type="predicted"/>
<keyword evidence="2" id="KW-1185">Reference proteome</keyword>